<organism evidence="1 2">
    <name type="scientific">Winogradskyella maritima</name>
    <dbReference type="NCBI Taxonomy" id="1517766"/>
    <lineage>
        <taxon>Bacteria</taxon>
        <taxon>Pseudomonadati</taxon>
        <taxon>Bacteroidota</taxon>
        <taxon>Flavobacteriia</taxon>
        <taxon>Flavobacteriales</taxon>
        <taxon>Flavobacteriaceae</taxon>
        <taxon>Winogradskyella</taxon>
    </lineage>
</organism>
<keyword evidence="2" id="KW-1185">Reference proteome</keyword>
<dbReference type="InterPro" id="IPR025332">
    <property type="entry name" value="DUF4238"/>
</dbReference>
<dbReference type="Pfam" id="PF14022">
    <property type="entry name" value="DUF4238"/>
    <property type="match status" value="1"/>
</dbReference>
<dbReference type="Proteomes" id="UP001595812">
    <property type="component" value="Unassembled WGS sequence"/>
</dbReference>
<dbReference type="RefSeq" id="WP_386097819.1">
    <property type="nucleotide sequence ID" value="NZ_JBHSAT010000004.1"/>
</dbReference>
<sequence>MANKKRQHFVSQFLLRNFSSESNNKTIYLFNKNTGKSVRDAPIRSQAQESYFYGIDPTFEDYLSLYEGKSSEVIKDIIATGSLPDRTEKANSFLLHFVMMYAFRTKSSVFNTEERINSSFKTIAKYDKELSQIDFSTHRIKHPEPAAFNLAYNIDNWVITGDLNLLLLQNQTASNFILSDNPFVQFNPILLSNKDYPNNGGLLSKGLIIFFPLSPKFCLMYYDPLAYALQNGDRDTLCLNVQEDVDNINLLQAIASDKILYYGNLSENDYVLNLGLKSRHLKKDIYVNEEIPHPTKPNSFVLLSYYLEHTNNPNFSYFSLTEEAKNRIGHIGMNEFRNQEIVDWVQMDKTQLRNRYKS</sequence>
<name>A0ABV8AGY1_9FLAO</name>
<accession>A0ABV8AGY1</accession>
<evidence type="ECO:0000313" key="2">
    <source>
        <dbReference type="Proteomes" id="UP001595812"/>
    </source>
</evidence>
<evidence type="ECO:0000313" key="1">
    <source>
        <dbReference type="EMBL" id="MFC3876684.1"/>
    </source>
</evidence>
<comment type="caution">
    <text evidence="1">The sequence shown here is derived from an EMBL/GenBank/DDBJ whole genome shotgun (WGS) entry which is preliminary data.</text>
</comment>
<dbReference type="EMBL" id="JBHSAT010000004">
    <property type="protein sequence ID" value="MFC3876684.1"/>
    <property type="molecule type" value="Genomic_DNA"/>
</dbReference>
<protein>
    <submittedName>
        <fullName evidence="1">DUF4238 domain-containing protein</fullName>
    </submittedName>
</protein>
<reference evidence="2" key="1">
    <citation type="journal article" date="2019" name="Int. J. Syst. Evol. Microbiol.">
        <title>The Global Catalogue of Microorganisms (GCM) 10K type strain sequencing project: providing services to taxonomists for standard genome sequencing and annotation.</title>
        <authorList>
            <consortium name="The Broad Institute Genomics Platform"/>
            <consortium name="The Broad Institute Genome Sequencing Center for Infectious Disease"/>
            <person name="Wu L."/>
            <person name="Ma J."/>
        </authorList>
    </citation>
    <scope>NUCLEOTIDE SEQUENCE [LARGE SCALE GENOMIC DNA]</scope>
    <source>
        <strain evidence="2">CECT 8979</strain>
    </source>
</reference>
<proteinExistence type="predicted"/>
<gene>
    <name evidence="1" type="ORF">ACFOSX_05510</name>
</gene>